<accession>A0A0S4L867</accession>
<evidence type="ECO:0000256" key="1">
    <source>
        <dbReference type="ARBA" id="ARBA00009353"/>
    </source>
</evidence>
<feature type="domain" description="NAD-dependent epimerase/dehydratase" evidence="2">
    <location>
        <begin position="3"/>
        <end position="220"/>
    </location>
</feature>
<sequence>MKIVIAGGTGFIGRALYAALNQGGHRVTILTRQASRVHSRRELPVQAVEWNARDSGPWEQVLEGVDAVINLAGASIADTRWTDVRKQLITDSRILTTRLLVRALSRWSSKPTIFISASGIGYYGATDDRRLDEGAARGDGFLADLCLAWESEALQAAECGARVVMLRTGMVLEQDGGALPKMLLPFRFFAGGPIMPGNQWVSWIHRYDHVGLIQWALSTPTVSGPINAVAPEPVMMKTFCEVLGQVLHRPSWLPVPMFALHVLLGELGTLMTTGQRVIPAKAVAGGYCFKYPTLEEALRDVLMRSAA</sequence>
<dbReference type="InterPro" id="IPR036291">
    <property type="entry name" value="NAD(P)-bd_dom_sf"/>
</dbReference>
<evidence type="ECO:0000313" key="5">
    <source>
        <dbReference type="Proteomes" id="UP000199032"/>
    </source>
</evidence>
<proteinExistence type="inferred from homology"/>
<dbReference type="InterPro" id="IPR001509">
    <property type="entry name" value="Epimerase_deHydtase"/>
</dbReference>
<dbReference type="Proteomes" id="UP000199032">
    <property type="component" value="Unassembled WGS sequence"/>
</dbReference>
<feature type="domain" description="DUF1731" evidence="3">
    <location>
        <begin position="255"/>
        <end position="301"/>
    </location>
</feature>
<dbReference type="OrthoDB" id="9801773at2"/>
<protein>
    <recommendedName>
        <fullName evidence="6">Epimerase family protein YfcH</fullName>
    </recommendedName>
</protein>
<evidence type="ECO:0008006" key="6">
    <source>
        <dbReference type="Google" id="ProtNLM"/>
    </source>
</evidence>
<name>A0A0S4L867_9BACT</name>
<organism evidence="4 5">
    <name type="scientific">Candidatus Nitrospira nitrosa</name>
    <dbReference type="NCBI Taxonomy" id="1742972"/>
    <lineage>
        <taxon>Bacteria</taxon>
        <taxon>Pseudomonadati</taxon>
        <taxon>Nitrospirota</taxon>
        <taxon>Nitrospiria</taxon>
        <taxon>Nitrospirales</taxon>
        <taxon>Nitrospiraceae</taxon>
        <taxon>Nitrospira</taxon>
    </lineage>
</organism>
<reference evidence="4 5" key="1">
    <citation type="submission" date="2015-10" db="EMBL/GenBank/DDBJ databases">
        <authorList>
            <person name="Gilbert D.G."/>
        </authorList>
    </citation>
    <scope>NUCLEOTIDE SEQUENCE [LARGE SCALE GENOMIC DNA]</scope>
    <source>
        <strain evidence="4">COMA1</strain>
    </source>
</reference>
<dbReference type="STRING" id="1742972.COMA1_11387"/>
<evidence type="ECO:0000259" key="3">
    <source>
        <dbReference type="Pfam" id="PF08338"/>
    </source>
</evidence>
<comment type="similarity">
    <text evidence="1">Belongs to the NAD(P)-dependent epimerase/dehydratase family. SDR39U1 subfamily.</text>
</comment>
<dbReference type="PANTHER" id="PTHR11092">
    <property type="entry name" value="SUGAR NUCLEOTIDE EPIMERASE RELATED"/>
    <property type="match status" value="1"/>
</dbReference>
<dbReference type="AlphaFoldDB" id="A0A0S4L867"/>
<dbReference type="Pfam" id="PF08338">
    <property type="entry name" value="DUF1731"/>
    <property type="match status" value="1"/>
</dbReference>
<gene>
    <name evidence="4" type="ORF">COMA1_11387</name>
</gene>
<dbReference type="InterPro" id="IPR013549">
    <property type="entry name" value="DUF1731"/>
</dbReference>
<evidence type="ECO:0000259" key="2">
    <source>
        <dbReference type="Pfam" id="PF01370"/>
    </source>
</evidence>
<dbReference type="RefSeq" id="WP_090745567.1">
    <property type="nucleotide sequence ID" value="NZ_CZQA01000001.1"/>
</dbReference>
<dbReference type="SUPFAM" id="SSF51735">
    <property type="entry name" value="NAD(P)-binding Rossmann-fold domains"/>
    <property type="match status" value="1"/>
</dbReference>
<evidence type="ECO:0000313" key="4">
    <source>
        <dbReference type="EMBL" id="CUS33875.1"/>
    </source>
</evidence>
<dbReference type="CDD" id="cd05242">
    <property type="entry name" value="SDR_a8"/>
    <property type="match status" value="1"/>
</dbReference>
<dbReference type="Pfam" id="PF01370">
    <property type="entry name" value="Epimerase"/>
    <property type="match status" value="1"/>
</dbReference>
<dbReference type="Gene3D" id="3.40.50.720">
    <property type="entry name" value="NAD(P)-binding Rossmann-like Domain"/>
    <property type="match status" value="1"/>
</dbReference>
<dbReference type="PANTHER" id="PTHR11092:SF0">
    <property type="entry name" value="EPIMERASE FAMILY PROTEIN SDR39U1"/>
    <property type="match status" value="1"/>
</dbReference>
<dbReference type="NCBIfam" id="TIGR01777">
    <property type="entry name" value="yfcH"/>
    <property type="match status" value="1"/>
</dbReference>
<keyword evidence="5" id="KW-1185">Reference proteome</keyword>
<dbReference type="EMBL" id="CZQA01000001">
    <property type="protein sequence ID" value="CUS33875.1"/>
    <property type="molecule type" value="Genomic_DNA"/>
</dbReference>
<dbReference type="InterPro" id="IPR010099">
    <property type="entry name" value="SDR39U1"/>
</dbReference>